<dbReference type="EMBL" id="JAJGCB010000012">
    <property type="protein sequence ID" value="KAJ8989944.1"/>
    <property type="molecule type" value="Genomic_DNA"/>
</dbReference>
<evidence type="ECO:0000313" key="2">
    <source>
        <dbReference type="EMBL" id="KAJ8989944.1"/>
    </source>
</evidence>
<dbReference type="Proteomes" id="UP001161757">
    <property type="component" value="Unassembled WGS sequence"/>
</dbReference>
<comment type="caution">
    <text evidence="2">The sequence shown here is derived from an EMBL/GenBank/DDBJ whole genome shotgun (WGS) entry which is preliminary data.</text>
</comment>
<evidence type="ECO:0000256" key="1">
    <source>
        <dbReference type="SAM" id="MobiDB-lite"/>
    </source>
</evidence>
<feature type="compositionally biased region" description="Polar residues" evidence="1">
    <location>
        <begin position="104"/>
        <end position="121"/>
    </location>
</feature>
<evidence type="ECO:0000313" key="3">
    <source>
        <dbReference type="Proteomes" id="UP001161757"/>
    </source>
</evidence>
<proteinExistence type="predicted"/>
<dbReference type="AlphaFoldDB" id="A0AAN6ERP6"/>
<feature type="region of interest" description="Disordered" evidence="1">
    <location>
        <begin position="100"/>
        <end position="121"/>
    </location>
</feature>
<accession>A0AAN6ERP6</accession>
<protein>
    <submittedName>
        <fullName evidence="2">Uncharacterized protein</fullName>
    </submittedName>
</protein>
<organism evidence="2 3">
    <name type="scientific">Exophiala dermatitidis</name>
    <name type="common">Black yeast-like fungus</name>
    <name type="synonym">Wangiella dermatitidis</name>
    <dbReference type="NCBI Taxonomy" id="5970"/>
    <lineage>
        <taxon>Eukaryota</taxon>
        <taxon>Fungi</taxon>
        <taxon>Dikarya</taxon>
        <taxon>Ascomycota</taxon>
        <taxon>Pezizomycotina</taxon>
        <taxon>Eurotiomycetes</taxon>
        <taxon>Chaetothyriomycetidae</taxon>
        <taxon>Chaetothyriales</taxon>
        <taxon>Herpotrichiellaceae</taxon>
        <taxon>Exophiala</taxon>
    </lineage>
</organism>
<name>A0AAN6ERP6_EXODE</name>
<sequence>MVGLASNQYSLNNNSYPEHDSSEPLTVGLAYSKCSSLGRVRSNSSPWIIVIKFSVPIEVVKRQTALKGDREIGIGTEVQCQQPGQRWTKKLIAASGLEARRRPSCSQRRTIGAQSQEAQVG</sequence>
<reference evidence="2" key="1">
    <citation type="submission" date="2023-01" db="EMBL/GenBank/DDBJ databases">
        <title>Exophiala dermititidis isolated from Cystic Fibrosis Patient.</title>
        <authorList>
            <person name="Kurbessoian T."/>
            <person name="Crocker A."/>
            <person name="Murante D."/>
            <person name="Hogan D.A."/>
            <person name="Stajich J.E."/>
        </authorList>
    </citation>
    <scope>NUCLEOTIDE SEQUENCE</scope>
    <source>
        <strain evidence="2">Ex8</strain>
    </source>
</reference>
<gene>
    <name evidence="2" type="ORF">HRR80_006081</name>
</gene>